<dbReference type="AlphaFoldDB" id="A6GID8"/>
<dbReference type="InterPro" id="IPR023404">
    <property type="entry name" value="rSAM_horseshoe"/>
</dbReference>
<evidence type="ECO:0000259" key="2">
    <source>
        <dbReference type="PROSITE" id="PS51449"/>
    </source>
</evidence>
<protein>
    <submittedName>
        <fullName evidence="3">MiaB-like tRNA modifying enzyme YliG, TIGR01125</fullName>
    </submittedName>
</protein>
<evidence type="ECO:0000313" key="4">
    <source>
        <dbReference type="Proteomes" id="UP000005801"/>
    </source>
</evidence>
<dbReference type="InterPro" id="IPR005840">
    <property type="entry name" value="Ribosomal_uS12_MeSTrfase_RimO"/>
</dbReference>
<sequence length="251" mass="26618">MTVNLPVVGNGPQPSEPVSGPKKVYFVSLGCPKNQVDTEVMLGVVQANGHQLVDDPSEADTLVVNTCGFIDAAKQESIDTILELAAVKAEAAGDASVVDKRLVVAGCLSQRYPTELAAEMPEVDHFLGSADMLGMAKVLGGAAGRMGVSELNRRAWLYDHSTPRQVVGVGHSNYVKIAEGCDRPCGFCIIPKLRGPQRSRPVFDIVQEVHGSSSKAPARSASSPRTDHYGTDFPGRGMTPRQAGGAARRPR</sequence>
<comment type="caution">
    <text evidence="3">The sequence shown here is derived from an EMBL/GenBank/DDBJ whole genome shotgun (WGS) entry which is preliminary data.</text>
</comment>
<proteinExistence type="predicted"/>
<keyword evidence="4" id="KW-1185">Reference proteome</keyword>
<dbReference type="SUPFAM" id="SSF102114">
    <property type="entry name" value="Radical SAM enzymes"/>
    <property type="match status" value="1"/>
</dbReference>
<dbReference type="Pfam" id="PF00919">
    <property type="entry name" value="UPF0004"/>
    <property type="match status" value="1"/>
</dbReference>
<dbReference type="PANTHER" id="PTHR43837">
    <property type="entry name" value="RIBOSOMAL PROTEIN S12 METHYLTHIOTRANSFERASE RIMO"/>
    <property type="match status" value="1"/>
</dbReference>
<name>A6GID8_9BACT</name>
<dbReference type="GO" id="GO:0005829">
    <property type="term" value="C:cytosol"/>
    <property type="evidence" value="ECO:0007669"/>
    <property type="project" value="TreeGrafter"/>
</dbReference>
<evidence type="ECO:0000313" key="3">
    <source>
        <dbReference type="EMBL" id="EDM74349.1"/>
    </source>
</evidence>
<feature type="domain" description="MTTase N-terminal" evidence="2">
    <location>
        <begin position="22"/>
        <end position="144"/>
    </location>
</feature>
<feature type="compositionally biased region" description="Low complexity" evidence="1">
    <location>
        <begin position="212"/>
        <end position="224"/>
    </location>
</feature>
<dbReference type="PROSITE" id="PS51449">
    <property type="entry name" value="MTTASE_N"/>
    <property type="match status" value="1"/>
</dbReference>
<accession>A6GID8</accession>
<dbReference type="PANTHER" id="PTHR43837:SF1">
    <property type="entry name" value="RIBOSOMAL PROTEIN US12 METHYLTHIOTRANSFERASE RIMO"/>
    <property type="match status" value="1"/>
</dbReference>
<dbReference type="OrthoDB" id="9805215at2"/>
<dbReference type="GO" id="GO:0046872">
    <property type="term" value="F:metal ion binding"/>
    <property type="evidence" value="ECO:0007669"/>
    <property type="project" value="UniProtKB-KW"/>
</dbReference>
<dbReference type="GO" id="GO:0035599">
    <property type="term" value="F:aspartic acid methylthiotransferase activity"/>
    <property type="evidence" value="ECO:0007669"/>
    <property type="project" value="TreeGrafter"/>
</dbReference>
<feature type="region of interest" description="Disordered" evidence="1">
    <location>
        <begin position="209"/>
        <end position="251"/>
    </location>
</feature>
<dbReference type="eggNOG" id="COG0621">
    <property type="taxonomic scope" value="Bacteria"/>
</dbReference>
<dbReference type="SFLD" id="SFLDS00029">
    <property type="entry name" value="Radical_SAM"/>
    <property type="match status" value="1"/>
</dbReference>
<organism evidence="3 4">
    <name type="scientific">Plesiocystis pacifica SIR-1</name>
    <dbReference type="NCBI Taxonomy" id="391625"/>
    <lineage>
        <taxon>Bacteria</taxon>
        <taxon>Pseudomonadati</taxon>
        <taxon>Myxococcota</taxon>
        <taxon>Polyangia</taxon>
        <taxon>Nannocystales</taxon>
        <taxon>Nannocystaceae</taxon>
        <taxon>Plesiocystis</taxon>
    </lineage>
</organism>
<dbReference type="InterPro" id="IPR013848">
    <property type="entry name" value="Methylthiotransferase_N"/>
</dbReference>
<dbReference type="RefSeq" id="WP_006976474.1">
    <property type="nucleotide sequence ID" value="NZ_ABCS01000135.1"/>
</dbReference>
<dbReference type="GO" id="GO:0051539">
    <property type="term" value="F:4 iron, 4 sulfur cluster binding"/>
    <property type="evidence" value="ECO:0007669"/>
    <property type="project" value="UniProtKB-KW"/>
</dbReference>
<dbReference type="EMBL" id="ABCS01000135">
    <property type="protein sequence ID" value="EDM74349.1"/>
    <property type="molecule type" value="Genomic_DNA"/>
</dbReference>
<dbReference type="Proteomes" id="UP000005801">
    <property type="component" value="Unassembled WGS sequence"/>
</dbReference>
<dbReference type="STRING" id="391625.PPSIR1_33908"/>
<dbReference type="Gene3D" id="3.40.50.12160">
    <property type="entry name" value="Methylthiotransferase, N-terminal domain"/>
    <property type="match status" value="1"/>
</dbReference>
<dbReference type="InterPro" id="IPR058240">
    <property type="entry name" value="rSAM_sf"/>
</dbReference>
<evidence type="ECO:0000256" key="1">
    <source>
        <dbReference type="SAM" id="MobiDB-lite"/>
    </source>
</evidence>
<reference evidence="3 4" key="1">
    <citation type="submission" date="2007-06" db="EMBL/GenBank/DDBJ databases">
        <authorList>
            <person name="Shimkets L."/>
            <person name="Ferriera S."/>
            <person name="Johnson J."/>
            <person name="Kravitz S."/>
            <person name="Beeson K."/>
            <person name="Sutton G."/>
            <person name="Rogers Y.-H."/>
            <person name="Friedman R."/>
            <person name="Frazier M."/>
            <person name="Venter J.C."/>
        </authorList>
    </citation>
    <scope>NUCLEOTIDE SEQUENCE [LARGE SCALE GENOMIC DNA]</scope>
    <source>
        <strain evidence="3 4">SIR-1</strain>
    </source>
</reference>
<feature type="compositionally biased region" description="Low complexity" evidence="1">
    <location>
        <begin position="240"/>
        <end position="251"/>
    </location>
</feature>
<dbReference type="InterPro" id="IPR007197">
    <property type="entry name" value="rSAM"/>
</dbReference>
<dbReference type="Gene3D" id="3.80.30.20">
    <property type="entry name" value="tm_1862 like domain"/>
    <property type="match status" value="1"/>
</dbReference>
<gene>
    <name evidence="3" type="ORF">PPSIR1_33908</name>
</gene>
<dbReference type="InterPro" id="IPR038135">
    <property type="entry name" value="Methylthiotransferase_N_sf"/>
</dbReference>